<dbReference type="InterPro" id="IPR012664">
    <property type="entry name" value="CHP02452"/>
</dbReference>
<dbReference type="InterPro" id="IPR019261">
    <property type="entry name" value="PARG_cat_microbial"/>
</dbReference>
<accession>A0ABR2J072</accession>
<gene>
    <name evidence="2" type="ORF">M9Y10_007022</name>
</gene>
<evidence type="ECO:0000259" key="1">
    <source>
        <dbReference type="Pfam" id="PF10021"/>
    </source>
</evidence>
<dbReference type="Gene3D" id="3.40.220.10">
    <property type="entry name" value="Leucine Aminopeptidase, subunit E, domain 1"/>
    <property type="match status" value="1"/>
</dbReference>
<sequence length="330" mass="37538">MNFEPSSPRKTLVYKRAYRSKFTHIRSNVDQQSTVTLTTPRYDPANTHPYYSGFLAMKNKQPKIPLPYKLEERIRQRVAEENQSIQSQYPLPDEHQVETLYDIDHVYVAVNLGLPPRYKHSPIYITKESSINAAITFHTQDENYQICILNFTDSTEPGKGFKYGHRAQESSNCLQTLIYPTLVDNRLYGDNAVNGRSAEGSNTMIYSSNIYVIRDEGCKRVKNPFLINIISSTPVNNQKRVVPNADRIMEDRIRKIITLAAAKKNDVLVIGDFGCGKCQNDPKVIAQIFRKVLVTEGMKNHFTAVVIPIYSGPSSFNAFRSAIPDIKLII</sequence>
<comment type="caution">
    <text evidence="2">The sequence shown here is derived from an EMBL/GenBank/DDBJ whole genome shotgun (WGS) entry which is preliminary data.</text>
</comment>
<dbReference type="NCBIfam" id="TIGR02452">
    <property type="entry name" value="TIGR02452 family protein"/>
    <property type="match status" value="1"/>
</dbReference>
<dbReference type="PANTHER" id="PTHR35596:SF1">
    <property type="entry name" value="MICROBIAL-TYPE PARG CATALYTIC DOMAIN-CONTAINING PROTEIN"/>
    <property type="match status" value="1"/>
</dbReference>
<dbReference type="Pfam" id="PF10021">
    <property type="entry name" value="PARG_cat_microb"/>
    <property type="match status" value="1"/>
</dbReference>
<dbReference type="PANTHER" id="PTHR35596">
    <property type="entry name" value="DUF2263 DOMAIN-CONTAINING PROTEIN"/>
    <property type="match status" value="1"/>
</dbReference>
<organism evidence="2 3">
    <name type="scientific">Tritrichomonas musculus</name>
    <dbReference type="NCBI Taxonomy" id="1915356"/>
    <lineage>
        <taxon>Eukaryota</taxon>
        <taxon>Metamonada</taxon>
        <taxon>Parabasalia</taxon>
        <taxon>Tritrichomonadida</taxon>
        <taxon>Tritrichomonadidae</taxon>
        <taxon>Tritrichomonas</taxon>
    </lineage>
</organism>
<dbReference type="InterPro" id="IPR043472">
    <property type="entry name" value="Macro_dom-like"/>
</dbReference>
<dbReference type="EMBL" id="JAPFFF010000013">
    <property type="protein sequence ID" value="KAK8871302.1"/>
    <property type="molecule type" value="Genomic_DNA"/>
</dbReference>
<proteinExistence type="predicted"/>
<reference evidence="2 3" key="1">
    <citation type="submission" date="2024-04" db="EMBL/GenBank/DDBJ databases">
        <title>Tritrichomonas musculus Genome.</title>
        <authorList>
            <person name="Alves-Ferreira E."/>
            <person name="Grigg M."/>
            <person name="Lorenzi H."/>
            <person name="Galac M."/>
        </authorList>
    </citation>
    <scope>NUCLEOTIDE SEQUENCE [LARGE SCALE GENOMIC DNA]</scope>
    <source>
        <strain evidence="2 3">EAF2021</strain>
    </source>
</reference>
<feature type="domain" description="Microbial-type PARG catalytic" evidence="1">
    <location>
        <begin position="115"/>
        <end position="215"/>
    </location>
</feature>
<keyword evidence="3" id="KW-1185">Reference proteome</keyword>
<protein>
    <recommendedName>
        <fullName evidence="1">Microbial-type PARG catalytic domain-containing protein</fullName>
    </recommendedName>
</protein>
<evidence type="ECO:0000313" key="3">
    <source>
        <dbReference type="Proteomes" id="UP001470230"/>
    </source>
</evidence>
<dbReference type="Proteomes" id="UP001470230">
    <property type="component" value="Unassembled WGS sequence"/>
</dbReference>
<name>A0ABR2J072_9EUKA</name>
<evidence type="ECO:0000313" key="2">
    <source>
        <dbReference type="EMBL" id="KAK8871302.1"/>
    </source>
</evidence>